<accession>A0A8J6P4D5</accession>
<comment type="caution">
    <text evidence="1">The sequence shown here is derived from an EMBL/GenBank/DDBJ whole genome shotgun (WGS) entry which is preliminary data.</text>
</comment>
<gene>
    <name evidence="1" type="ORF">H8702_07990</name>
</gene>
<dbReference type="Proteomes" id="UP000632659">
    <property type="component" value="Unassembled WGS sequence"/>
</dbReference>
<reference evidence="1" key="1">
    <citation type="submission" date="2020-08" db="EMBL/GenBank/DDBJ databases">
        <title>Genome public.</title>
        <authorList>
            <person name="Liu C."/>
            <person name="Sun Q."/>
        </authorList>
    </citation>
    <scope>NUCLEOTIDE SEQUENCE</scope>
    <source>
        <strain evidence="1">NSJ-15</strain>
    </source>
</reference>
<dbReference type="AlphaFoldDB" id="A0A8J6P4D5"/>
<dbReference type="EMBL" id="JACRTL010000004">
    <property type="protein sequence ID" value="MBC8611058.1"/>
    <property type="molecule type" value="Genomic_DNA"/>
</dbReference>
<protein>
    <submittedName>
        <fullName evidence="1">Uncharacterized protein</fullName>
    </submittedName>
</protein>
<dbReference type="RefSeq" id="WP_154825702.1">
    <property type="nucleotide sequence ID" value="NZ_JACRTL010000004.1"/>
</dbReference>
<organism evidence="1 2">
    <name type="scientific">Massiliimalia timonensis</name>
    <dbReference type="NCBI Taxonomy" id="1987501"/>
    <lineage>
        <taxon>Bacteria</taxon>
        <taxon>Bacillati</taxon>
        <taxon>Bacillota</taxon>
        <taxon>Clostridia</taxon>
        <taxon>Eubacteriales</taxon>
        <taxon>Oscillospiraceae</taxon>
        <taxon>Massiliimalia</taxon>
    </lineage>
</organism>
<keyword evidence="2" id="KW-1185">Reference proteome</keyword>
<name>A0A8J6P4D5_9FIRM</name>
<evidence type="ECO:0000313" key="1">
    <source>
        <dbReference type="EMBL" id="MBC8611058.1"/>
    </source>
</evidence>
<sequence>MRQFLYYNQDSINSFLAQIEQGLLLKNESEETQEKSTSKAQESQANITGDLSAKILGIGAALQGDIKDTEADTEVATQMVRSIQEKALHDYAFDRVLDYLTCNSIINNESPLIGDVVLIKEKPTFLDFNYFQALFADNGAIKLANEQTKKQIEGQLTELRQSVPKGQSMPEIIKIQIKEIESKMKNAEPERKEMARMIEAMRNTLPYNRFIMTDNLLIPLTDKYLRDDPDIIAFKYGGNISIFGYITNIIDSKEEKKHWNDFAPLYDAVNKIMLSLFKEKEKIFIVHPIALYYS</sequence>
<dbReference type="Pfam" id="PF19952">
    <property type="entry name" value="DUF6414"/>
    <property type="match status" value="1"/>
</dbReference>
<dbReference type="InterPro" id="IPR045633">
    <property type="entry name" value="DUF6414"/>
</dbReference>
<evidence type="ECO:0000313" key="2">
    <source>
        <dbReference type="Proteomes" id="UP000632659"/>
    </source>
</evidence>
<proteinExistence type="predicted"/>